<dbReference type="Gene3D" id="3.40.50.300">
    <property type="entry name" value="P-loop containing nucleotide triphosphate hydrolases"/>
    <property type="match status" value="1"/>
</dbReference>
<evidence type="ECO:0000259" key="5">
    <source>
        <dbReference type="PROSITE" id="PS50893"/>
    </source>
</evidence>
<dbReference type="GO" id="GO:0005524">
    <property type="term" value="F:ATP binding"/>
    <property type="evidence" value="ECO:0007669"/>
    <property type="project" value="UniProtKB-KW"/>
</dbReference>
<dbReference type="PROSITE" id="PS50893">
    <property type="entry name" value="ABC_TRANSPORTER_2"/>
    <property type="match status" value="1"/>
</dbReference>
<dbReference type="InterPro" id="IPR003593">
    <property type="entry name" value="AAA+_ATPase"/>
</dbReference>
<dbReference type="AlphaFoldDB" id="A0A0F3RRW9"/>
<evidence type="ECO:0000256" key="4">
    <source>
        <dbReference type="ARBA" id="ARBA00066388"/>
    </source>
</evidence>
<accession>A0A0F3RRW9</accession>
<dbReference type="OrthoDB" id="9802264at2"/>
<dbReference type="SUPFAM" id="SSF52540">
    <property type="entry name" value="P-loop containing nucleoside triphosphate hydrolases"/>
    <property type="match status" value="1"/>
</dbReference>
<gene>
    <name evidence="6" type="ORF">VC81_08900</name>
</gene>
<evidence type="ECO:0000256" key="3">
    <source>
        <dbReference type="ARBA" id="ARBA00022840"/>
    </source>
</evidence>
<keyword evidence="2" id="KW-0547">Nucleotide-binding</keyword>
<dbReference type="PANTHER" id="PTHR43869:SF1">
    <property type="entry name" value="GLYCINE BETAINE_PROLINE BETAINE TRANSPORT SYSTEM ATP-BINDING PROTEIN PROV"/>
    <property type="match status" value="1"/>
</dbReference>
<evidence type="ECO:0000256" key="1">
    <source>
        <dbReference type="ARBA" id="ARBA00022448"/>
    </source>
</evidence>
<keyword evidence="1" id="KW-0813">Transport</keyword>
<proteinExistence type="predicted"/>
<dbReference type="STRING" id="216463.VC81_08900"/>
<dbReference type="EC" id="7.6.2.9" evidence="4"/>
<evidence type="ECO:0000256" key="2">
    <source>
        <dbReference type="ARBA" id="ARBA00022741"/>
    </source>
</evidence>
<protein>
    <recommendedName>
        <fullName evidence="4">ABC-type quaternary amine transporter</fullName>
        <ecNumber evidence="4">7.6.2.9</ecNumber>
    </recommendedName>
</protein>
<sequence length="309" mass="34257">MITFDKVTKKYAQTVALNQVSLTIKSRELFVLVGPSGSGKTTLLKMINRLNEPTTGTVAIDDRDVQSIERQLLRRNVGYVLQSGALFPNMTVFQNATIPLETRGWSVADQHRKINDLLTRVGLDPEKFATRLPSELSGGEAQRVGIVRALAADPLIVLMDEPFSALDPLSKRQLQQLVLTLHHDLETTFVFVTHDMQEAVKLADRMAVIHDGQLQQVGTPAEILTTPKNEFVHNFFAGETLAQTYLQAVVETEPSVRQTGDVLDLKGTDTIFTWSQQLAQNPQLLIRVAGKLFSGATLIHYLATMRKGV</sequence>
<evidence type="ECO:0000313" key="6">
    <source>
        <dbReference type="EMBL" id="KJW12660.1"/>
    </source>
</evidence>
<dbReference type="Proteomes" id="UP000033491">
    <property type="component" value="Unassembled WGS sequence"/>
</dbReference>
<dbReference type="Pfam" id="PF00005">
    <property type="entry name" value="ABC_tran"/>
    <property type="match status" value="1"/>
</dbReference>
<dbReference type="FunFam" id="3.40.50.300:FF:000425">
    <property type="entry name" value="Probable ABC transporter, ATP-binding subunit"/>
    <property type="match status" value="1"/>
</dbReference>
<dbReference type="InterPro" id="IPR017871">
    <property type="entry name" value="ABC_transporter-like_CS"/>
</dbReference>
<feature type="domain" description="ABC transporter" evidence="5">
    <location>
        <begin position="2"/>
        <end position="236"/>
    </location>
</feature>
<dbReference type="GO" id="GO:0015418">
    <property type="term" value="F:ABC-type quaternary ammonium compound transporting activity"/>
    <property type="evidence" value="ECO:0007669"/>
    <property type="project" value="UniProtKB-EC"/>
</dbReference>
<comment type="caution">
    <text evidence="6">The sequence shown here is derived from an EMBL/GenBank/DDBJ whole genome shotgun (WGS) entry which is preliminary data.</text>
</comment>
<evidence type="ECO:0000313" key="7">
    <source>
        <dbReference type="Proteomes" id="UP000033491"/>
    </source>
</evidence>
<dbReference type="InterPro" id="IPR027417">
    <property type="entry name" value="P-loop_NTPase"/>
</dbReference>
<dbReference type="SMART" id="SM00382">
    <property type="entry name" value="AAA"/>
    <property type="match status" value="1"/>
</dbReference>
<dbReference type="PATRIC" id="fig|216463.3.peg.900"/>
<dbReference type="PANTHER" id="PTHR43869">
    <property type="entry name" value="GLYCINE BETAINE/PROLINE BETAINE TRANSPORT SYSTEM ATP-BINDING PROTEIN PROV"/>
    <property type="match status" value="1"/>
</dbReference>
<dbReference type="GO" id="GO:0016887">
    <property type="term" value="F:ATP hydrolysis activity"/>
    <property type="evidence" value="ECO:0007669"/>
    <property type="project" value="InterPro"/>
</dbReference>
<keyword evidence="3" id="KW-0067">ATP-binding</keyword>
<dbReference type="InterPro" id="IPR003439">
    <property type="entry name" value="ABC_transporter-like_ATP-bd"/>
</dbReference>
<dbReference type="InterPro" id="IPR051921">
    <property type="entry name" value="ABC_osmolyte_uptake_ATP-bind"/>
</dbReference>
<dbReference type="PROSITE" id="PS00211">
    <property type="entry name" value="ABC_TRANSPORTER_1"/>
    <property type="match status" value="1"/>
</dbReference>
<organism evidence="6 7">
    <name type="scientific">Levilactobacillus spicheri</name>
    <dbReference type="NCBI Taxonomy" id="216463"/>
    <lineage>
        <taxon>Bacteria</taxon>
        <taxon>Bacillati</taxon>
        <taxon>Bacillota</taxon>
        <taxon>Bacilli</taxon>
        <taxon>Lactobacillales</taxon>
        <taxon>Lactobacillaceae</taxon>
        <taxon>Levilactobacillus</taxon>
    </lineage>
</organism>
<reference evidence="6 7" key="1">
    <citation type="submission" date="2015-03" db="EMBL/GenBank/DDBJ databases">
        <authorList>
            <person name="Zheng J."/>
            <person name="Ganezle M."/>
        </authorList>
    </citation>
    <scope>NUCLEOTIDE SEQUENCE [LARGE SCALE GENOMIC DNA]</scope>
    <source>
        <strain evidence="6 7">LP38</strain>
    </source>
</reference>
<name>A0A0F3RRW9_9LACO</name>
<dbReference type="EMBL" id="JZCR01000019">
    <property type="protein sequence ID" value="KJW12660.1"/>
    <property type="molecule type" value="Genomic_DNA"/>
</dbReference>